<keyword evidence="1" id="KW-0812">Transmembrane</keyword>
<feature type="transmembrane region" description="Helical" evidence="1">
    <location>
        <begin position="45"/>
        <end position="62"/>
    </location>
</feature>
<feature type="transmembrane region" description="Helical" evidence="1">
    <location>
        <begin position="21"/>
        <end position="39"/>
    </location>
</feature>
<keyword evidence="1" id="KW-1133">Transmembrane helix</keyword>
<evidence type="ECO:0000313" key="2">
    <source>
        <dbReference type="EMBL" id="GCE31160.1"/>
    </source>
</evidence>
<gene>
    <name evidence="2" type="ORF">KDA_66440</name>
</gene>
<reference evidence="3" key="1">
    <citation type="submission" date="2018-12" db="EMBL/GenBank/DDBJ databases">
        <title>Tengunoibacter tsumagoiensis gen. nov., sp. nov., Dictyobacter kobayashii sp. nov., D. alpinus sp. nov., and D. joshuensis sp. nov. and description of Dictyobacteraceae fam. nov. within the order Ktedonobacterales isolated from Tengu-no-mugimeshi.</title>
        <authorList>
            <person name="Wang C.M."/>
            <person name="Zheng Y."/>
            <person name="Sakai Y."/>
            <person name="Toyoda A."/>
            <person name="Minakuchi Y."/>
            <person name="Abe K."/>
            <person name="Yokota A."/>
            <person name="Yabe S."/>
        </authorList>
    </citation>
    <scope>NUCLEOTIDE SEQUENCE [LARGE SCALE GENOMIC DNA]</scope>
    <source>
        <strain evidence="3">Uno16</strain>
    </source>
</reference>
<sequence>MLEAGQRELKLFQEFKAFMRQYSGWYIFFLFLDILLYYGMLALPAAFICICILSSMGFYALVPGNECIAASRNRPVL</sequence>
<evidence type="ECO:0000313" key="3">
    <source>
        <dbReference type="Proteomes" id="UP000287171"/>
    </source>
</evidence>
<organism evidence="2 3">
    <name type="scientific">Dictyobacter alpinus</name>
    <dbReference type="NCBI Taxonomy" id="2014873"/>
    <lineage>
        <taxon>Bacteria</taxon>
        <taxon>Bacillati</taxon>
        <taxon>Chloroflexota</taxon>
        <taxon>Ktedonobacteria</taxon>
        <taxon>Ktedonobacterales</taxon>
        <taxon>Dictyobacteraceae</taxon>
        <taxon>Dictyobacter</taxon>
    </lineage>
</organism>
<keyword evidence="3" id="KW-1185">Reference proteome</keyword>
<dbReference type="EMBL" id="BIFT01000002">
    <property type="protein sequence ID" value="GCE31160.1"/>
    <property type="molecule type" value="Genomic_DNA"/>
</dbReference>
<comment type="caution">
    <text evidence="2">The sequence shown here is derived from an EMBL/GenBank/DDBJ whole genome shotgun (WGS) entry which is preliminary data.</text>
</comment>
<accession>A0A402BIJ2</accession>
<dbReference type="Proteomes" id="UP000287171">
    <property type="component" value="Unassembled WGS sequence"/>
</dbReference>
<protein>
    <submittedName>
        <fullName evidence="2">Uncharacterized protein</fullName>
    </submittedName>
</protein>
<keyword evidence="1" id="KW-0472">Membrane</keyword>
<evidence type="ECO:0000256" key="1">
    <source>
        <dbReference type="SAM" id="Phobius"/>
    </source>
</evidence>
<proteinExistence type="predicted"/>
<dbReference type="RefSeq" id="WP_126631154.1">
    <property type="nucleotide sequence ID" value="NZ_BIFT01000002.1"/>
</dbReference>
<dbReference type="AlphaFoldDB" id="A0A402BIJ2"/>
<name>A0A402BIJ2_9CHLR</name>